<protein>
    <submittedName>
        <fullName evidence="2">Pyridoxamine 5-phosphate oxidase</fullName>
    </submittedName>
</protein>
<keyword evidence="3" id="KW-1185">Reference proteome</keyword>
<dbReference type="Proteomes" id="UP000436694">
    <property type="component" value="Unassembled WGS sequence"/>
</dbReference>
<dbReference type="SUPFAM" id="SSF50475">
    <property type="entry name" value="FMN-binding split barrel"/>
    <property type="match status" value="1"/>
</dbReference>
<evidence type="ECO:0000313" key="3">
    <source>
        <dbReference type="Proteomes" id="UP000436694"/>
    </source>
</evidence>
<dbReference type="InterPro" id="IPR012349">
    <property type="entry name" value="Split_barrel_FMN-bd"/>
</dbReference>
<feature type="domain" description="Pyridoxamine 5'-phosphate oxidase N-terminal" evidence="1">
    <location>
        <begin position="20"/>
        <end position="142"/>
    </location>
</feature>
<dbReference type="InterPro" id="IPR014419">
    <property type="entry name" value="HutZ"/>
</dbReference>
<proteinExistence type="predicted"/>
<evidence type="ECO:0000259" key="1">
    <source>
        <dbReference type="Pfam" id="PF01243"/>
    </source>
</evidence>
<accession>A0A844ATF6</accession>
<dbReference type="RefSeq" id="WP_153546923.1">
    <property type="nucleotide sequence ID" value="NZ_WIXK01000003.1"/>
</dbReference>
<dbReference type="Gene3D" id="2.30.110.10">
    <property type="entry name" value="Electron Transport, Fmn-binding Protein, Chain A"/>
    <property type="match status" value="1"/>
</dbReference>
<dbReference type="EMBL" id="WIXK01000003">
    <property type="protein sequence ID" value="MQY42608.1"/>
    <property type="molecule type" value="Genomic_DNA"/>
</dbReference>
<dbReference type="Pfam" id="PF01243">
    <property type="entry name" value="PNPOx_N"/>
    <property type="match status" value="1"/>
</dbReference>
<reference evidence="2 3" key="1">
    <citation type="submission" date="2019-10" db="EMBL/GenBank/DDBJ databases">
        <title>Epibacterium sp. nov., isolated from seawater.</title>
        <authorList>
            <person name="Zhang X."/>
            <person name="Li N."/>
        </authorList>
    </citation>
    <scope>NUCLEOTIDE SEQUENCE [LARGE SCALE GENOMIC DNA]</scope>
    <source>
        <strain evidence="2 3">SM1969</strain>
    </source>
</reference>
<dbReference type="InterPro" id="IPR011576">
    <property type="entry name" value="Pyridox_Oxase_N"/>
</dbReference>
<dbReference type="AlphaFoldDB" id="A0A844ATF6"/>
<sequence length="163" mass="17555">MSTDRPNPIRDTDDDARQMAQDFLTNSRHAALGVMLADQQPLVTRVAFGRDLDGQALTLISGLAAHTQALKTNPRCSLLLGEPGAKGDPLSHPRLSLMAEAEFLDRNGDDHAARAAHYLTQQPKAKLYLGLGDFTFVRLKVTGAALNGGFGRAYTLEPADMGL</sequence>
<organism evidence="2 3">
    <name type="scientific">Tritonibacter aquimaris</name>
    <dbReference type="NCBI Taxonomy" id="2663379"/>
    <lineage>
        <taxon>Bacteria</taxon>
        <taxon>Pseudomonadati</taxon>
        <taxon>Pseudomonadota</taxon>
        <taxon>Alphaproteobacteria</taxon>
        <taxon>Rhodobacterales</taxon>
        <taxon>Paracoccaceae</taxon>
        <taxon>Tritonibacter</taxon>
    </lineage>
</organism>
<dbReference type="PIRSF" id="PIRSF004633">
    <property type="entry name" value="UCP_PLP_oxd"/>
    <property type="match status" value="1"/>
</dbReference>
<comment type="caution">
    <text evidence="2">The sequence shown here is derived from an EMBL/GenBank/DDBJ whole genome shotgun (WGS) entry which is preliminary data.</text>
</comment>
<name>A0A844ATF6_9RHOB</name>
<evidence type="ECO:0000313" key="2">
    <source>
        <dbReference type="EMBL" id="MQY42608.1"/>
    </source>
</evidence>
<gene>
    <name evidence="2" type="ORF">GG681_08125</name>
</gene>